<dbReference type="STRING" id="5627.A0A1C7M2T9"/>
<gene>
    <name evidence="6" type="ORF">A0H81_08990</name>
</gene>
<dbReference type="OMA" id="CVENHIA"/>
<evidence type="ECO:0000313" key="7">
    <source>
        <dbReference type="Proteomes" id="UP000092993"/>
    </source>
</evidence>
<keyword evidence="3" id="KW-0863">Zinc-finger</keyword>
<dbReference type="GO" id="GO:0005634">
    <property type="term" value="C:nucleus"/>
    <property type="evidence" value="ECO:0007669"/>
    <property type="project" value="UniProtKB-SubCell"/>
</dbReference>
<keyword evidence="7" id="KW-1185">Reference proteome</keyword>
<accession>A0A1C7M2T9</accession>
<name>A0A1C7M2T9_GRIFR</name>
<evidence type="ECO:0000256" key="1">
    <source>
        <dbReference type="ARBA" id="ARBA00004123"/>
    </source>
</evidence>
<proteinExistence type="predicted"/>
<dbReference type="InterPro" id="IPR012337">
    <property type="entry name" value="RNaseH-like_sf"/>
</dbReference>
<protein>
    <recommendedName>
        <fullName evidence="8">AC transposase</fullName>
    </recommendedName>
</protein>
<evidence type="ECO:0000313" key="6">
    <source>
        <dbReference type="EMBL" id="OBZ71068.1"/>
    </source>
</evidence>
<reference evidence="6 7" key="1">
    <citation type="submission" date="2016-03" db="EMBL/GenBank/DDBJ databases">
        <title>Whole genome sequencing of Grifola frondosa 9006-11.</title>
        <authorList>
            <person name="Min B."/>
            <person name="Park H."/>
            <person name="Kim J.-G."/>
            <person name="Cho H."/>
            <person name="Oh Y.-L."/>
            <person name="Kong W.-S."/>
            <person name="Choi I.-G."/>
        </authorList>
    </citation>
    <scope>NUCLEOTIDE SEQUENCE [LARGE SCALE GENOMIC DNA]</scope>
    <source>
        <strain evidence="6 7">9006-11</strain>
    </source>
</reference>
<dbReference type="OrthoDB" id="2798374at2759"/>
<evidence type="ECO:0000256" key="3">
    <source>
        <dbReference type="ARBA" id="ARBA00022771"/>
    </source>
</evidence>
<dbReference type="SUPFAM" id="SSF53098">
    <property type="entry name" value="Ribonuclease H-like"/>
    <property type="match status" value="1"/>
</dbReference>
<keyword evidence="2" id="KW-0479">Metal-binding</keyword>
<organism evidence="6 7">
    <name type="scientific">Grifola frondosa</name>
    <name type="common">Maitake</name>
    <name type="synonym">Polyporus frondosus</name>
    <dbReference type="NCBI Taxonomy" id="5627"/>
    <lineage>
        <taxon>Eukaryota</taxon>
        <taxon>Fungi</taxon>
        <taxon>Dikarya</taxon>
        <taxon>Basidiomycota</taxon>
        <taxon>Agaricomycotina</taxon>
        <taxon>Agaricomycetes</taxon>
        <taxon>Polyporales</taxon>
        <taxon>Grifolaceae</taxon>
        <taxon>Grifola</taxon>
    </lineage>
</organism>
<evidence type="ECO:0008006" key="8">
    <source>
        <dbReference type="Google" id="ProtNLM"/>
    </source>
</evidence>
<dbReference type="AlphaFoldDB" id="A0A1C7M2T9"/>
<keyword evidence="4" id="KW-0862">Zinc</keyword>
<comment type="subcellular location">
    <subcellularLocation>
        <location evidence="1">Nucleus</location>
    </subcellularLocation>
</comment>
<dbReference type="InterPro" id="IPR052035">
    <property type="entry name" value="ZnF_BED_domain_contain"/>
</dbReference>
<dbReference type="GO" id="GO:0008270">
    <property type="term" value="F:zinc ion binding"/>
    <property type="evidence" value="ECO:0007669"/>
    <property type="project" value="UniProtKB-KW"/>
</dbReference>
<dbReference type="PANTHER" id="PTHR46481">
    <property type="entry name" value="ZINC FINGER BED DOMAIN-CONTAINING PROTEIN 4"/>
    <property type="match status" value="1"/>
</dbReference>
<dbReference type="PANTHER" id="PTHR46481:SF10">
    <property type="entry name" value="ZINC FINGER BED DOMAIN-CONTAINING PROTEIN 39"/>
    <property type="match status" value="1"/>
</dbReference>
<sequence length="245" mass="28069">MFVDAIVEFIIADDQSLNVVESPQLRAIFLLLREDLQDSDIPRRSTIWNRIAEVVNDYLIDLSNDMKNSVGKISFTSDMWSDPNLTPFMAVTAHWIKAKTEETPVGPRKVLELRADLIGFLRVPGRHDGQHLAQAFLFTLDRLEITPQIGWITLDNASNNDKLMEVLEHELRRCRIPFDCTKRWIRCFPHIVNLACKVFLTGITNMDYAAENAEDFFPEQLQADSFVAALRRDPVATVRSLIRAI</sequence>
<keyword evidence="5" id="KW-0539">Nucleus</keyword>
<dbReference type="Proteomes" id="UP000092993">
    <property type="component" value="Unassembled WGS sequence"/>
</dbReference>
<evidence type="ECO:0000256" key="5">
    <source>
        <dbReference type="ARBA" id="ARBA00023242"/>
    </source>
</evidence>
<evidence type="ECO:0000256" key="2">
    <source>
        <dbReference type="ARBA" id="ARBA00022723"/>
    </source>
</evidence>
<evidence type="ECO:0000256" key="4">
    <source>
        <dbReference type="ARBA" id="ARBA00022833"/>
    </source>
</evidence>
<dbReference type="EMBL" id="LUGG01000012">
    <property type="protein sequence ID" value="OBZ71068.1"/>
    <property type="molecule type" value="Genomic_DNA"/>
</dbReference>
<comment type="caution">
    <text evidence="6">The sequence shown here is derived from an EMBL/GenBank/DDBJ whole genome shotgun (WGS) entry which is preliminary data.</text>
</comment>